<evidence type="ECO:0000256" key="2">
    <source>
        <dbReference type="ARBA" id="ARBA00022741"/>
    </source>
</evidence>
<comment type="similarity">
    <text evidence="1">Belongs to the CbbQ/NirQ/NorQ/GpvN family.</text>
</comment>
<feature type="domain" description="CbbQ/NirQ/NorQ C-terminal" evidence="5">
    <location>
        <begin position="238"/>
        <end position="321"/>
    </location>
</feature>
<organism evidence="6 7">
    <name type="scientific">Chromobacterium fluminis</name>
    <dbReference type="NCBI Taxonomy" id="3044269"/>
    <lineage>
        <taxon>Bacteria</taxon>
        <taxon>Pseudomonadati</taxon>
        <taxon>Pseudomonadota</taxon>
        <taxon>Betaproteobacteria</taxon>
        <taxon>Neisseriales</taxon>
        <taxon>Chromobacteriaceae</taxon>
        <taxon>Chromobacterium</taxon>
    </lineage>
</organism>
<dbReference type="CDD" id="cd00009">
    <property type="entry name" value="AAA"/>
    <property type="match status" value="1"/>
</dbReference>
<evidence type="ECO:0000313" key="7">
    <source>
        <dbReference type="Proteomes" id="UP001515641"/>
    </source>
</evidence>
<reference evidence="6 7" key="1">
    <citation type="submission" date="2020-03" db="EMBL/GenBank/DDBJ databases">
        <title>Draft genome sequence of environmentally isolated cultures.</title>
        <authorList>
            <person name="Wilson H.S."/>
            <person name="De Leon M.E."/>
        </authorList>
    </citation>
    <scope>NUCLEOTIDE SEQUENCE [LARGE SCALE GENOMIC DNA]</scope>
    <source>
        <strain evidence="6 7">HSC-31F16</strain>
    </source>
</reference>
<keyword evidence="2" id="KW-0547">Nucleotide-binding</keyword>
<dbReference type="InterPro" id="IPR013615">
    <property type="entry name" value="CbbQ_C"/>
</dbReference>
<proteinExistence type="inferred from homology"/>
<gene>
    <name evidence="6" type="ORF">HA052_04835</name>
</gene>
<dbReference type="Gene3D" id="3.40.50.300">
    <property type="entry name" value="P-loop containing nucleotide triphosphate hydrolases"/>
    <property type="match status" value="1"/>
</dbReference>
<sequence>MTLQANSCVVDAAATQPSTPVRKDWTLKEAFGIDVPYSVSGFAQHDWAPVKDPNYKFNKENLSDLLNFHASGETAFLAVGHKGTGKTSMVEQFHASLCLPLLIVSCSRNMTEDQLVGQWLLTEDKSMNFKLTGVALAAQLGMSVLLEEYNLLPPGVASVLNQLLEGKPYDVPQTSERIIPAPGFKVFATMNPNDGMNYRDREDLDSANEDRFFIVQVGYLPEEDEIPIVEGALAAITDSEVRKNMAKGMVDVANKIRAQFMQTSAAALTTVMSTRTLRRWAKFSLIYRSAASKGKSPLHVALSKVLTNAPSVSAADRQAIHEIVVSVLDQEYRV</sequence>
<dbReference type="PANTHER" id="PTHR42759">
    <property type="entry name" value="MOXR FAMILY PROTEIN"/>
    <property type="match status" value="1"/>
</dbReference>
<dbReference type="InterPro" id="IPR027417">
    <property type="entry name" value="P-loop_NTPase"/>
</dbReference>
<dbReference type="InterPro" id="IPR011704">
    <property type="entry name" value="ATPase_dyneun-rel_AAA"/>
</dbReference>
<protein>
    <submittedName>
        <fullName evidence="6">AAA domain-containing protein</fullName>
    </submittedName>
</protein>
<evidence type="ECO:0000256" key="3">
    <source>
        <dbReference type="ARBA" id="ARBA00022840"/>
    </source>
</evidence>
<evidence type="ECO:0000313" key="6">
    <source>
        <dbReference type="EMBL" id="NHR04516.1"/>
    </source>
</evidence>
<evidence type="ECO:0000259" key="5">
    <source>
        <dbReference type="Pfam" id="PF08406"/>
    </source>
</evidence>
<feature type="domain" description="ATPase dynein-related AAA" evidence="4">
    <location>
        <begin position="77"/>
        <end position="212"/>
    </location>
</feature>
<dbReference type="Pfam" id="PF08406">
    <property type="entry name" value="CbbQ_C"/>
    <property type="match status" value="1"/>
</dbReference>
<comment type="caution">
    <text evidence="6">The sequence shown here is derived from an EMBL/GenBank/DDBJ whole genome shotgun (WGS) entry which is preliminary data.</text>
</comment>
<evidence type="ECO:0000259" key="4">
    <source>
        <dbReference type="Pfam" id="PF07728"/>
    </source>
</evidence>
<dbReference type="Pfam" id="PF07728">
    <property type="entry name" value="AAA_5"/>
    <property type="match status" value="1"/>
</dbReference>
<dbReference type="RefSeq" id="WP_166451026.1">
    <property type="nucleotide sequence ID" value="NZ_JAAOMA010000004.1"/>
</dbReference>
<keyword evidence="7" id="KW-1185">Reference proteome</keyword>
<dbReference type="InterPro" id="IPR050764">
    <property type="entry name" value="CbbQ/NirQ/NorQ/GpvN"/>
</dbReference>
<accession>A0ABX0L0C2</accession>
<evidence type="ECO:0000256" key="1">
    <source>
        <dbReference type="ARBA" id="ARBA00009417"/>
    </source>
</evidence>
<name>A0ABX0L0C2_9NEIS</name>
<dbReference type="Proteomes" id="UP001515641">
    <property type="component" value="Unassembled WGS sequence"/>
</dbReference>
<dbReference type="PANTHER" id="PTHR42759:SF1">
    <property type="entry name" value="MAGNESIUM-CHELATASE SUBUNIT CHLD"/>
    <property type="match status" value="1"/>
</dbReference>
<dbReference type="SUPFAM" id="SSF52540">
    <property type="entry name" value="P-loop containing nucleoside triphosphate hydrolases"/>
    <property type="match status" value="1"/>
</dbReference>
<dbReference type="EMBL" id="JAAOMA010000004">
    <property type="protein sequence ID" value="NHR04516.1"/>
    <property type="molecule type" value="Genomic_DNA"/>
</dbReference>
<keyword evidence="3" id="KW-0067">ATP-binding</keyword>